<reference evidence="2 3" key="1">
    <citation type="submission" date="2024-04" db="EMBL/GenBank/DDBJ databases">
        <authorList>
            <person name="Fracassetti M."/>
        </authorList>
    </citation>
    <scope>NUCLEOTIDE SEQUENCE [LARGE SCALE GENOMIC DNA]</scope>
</reference>
<dbReference type="Gene3D" id="3.30.430.20">
    <property type="entry name" value="Gnk2 domain, C-X8-C-X2-C motif"/>
    <property type="match status" value="1"/>
</dbReference>
<gene>
    <name evidence="1" type="ORF">LTRI10_LOCUS18310</name>
    <name evidence="2" type="ORF">LTRI10_LOCUS18313</name>
</gene>
<accession>A0AAV2DSS8</accession>
<organism evidence="2 3">
    <name type="scientific">Linum trigynum</name>
    <dbReference type="NCBI Taxonomy" id="586398"/>
    <lineage>
        <taxon>Eukaryota</taxon>
        <taxon>Viridiplantae</taxon>
        <taxon>Streptophyta</taxon>
        <taxon>Embryophyta</taxon>
        <taxon>Tracheophyta</taxon>
        <taxon>Spermatophyta</taxon>
        <taxon>Magnoliopsida</taxon>
        <taxon>eudicotyledons</taxon>
        <taxon>Gunneridae</taxon>
        <taxon>Pentapetalae</taxon>
        <taxon>rosids</taxon>
        <taxon>fabids</taxon>
        <taxon>Malpighiales</taxon>
        <taxon>Linaceae</taxon>
        <taxon>Linum</taxon>
    </lineage>
</organism>
<dbReference type="Proteomes" id="UP001497516">
    <property type="component" value="Chromosome 3"/>
</dbReference>
<dbReference type="EMBL" id="OZ034816">
    <property type="protein sequence ID" value="CAL1376588.1"/>
    <property type="molecule type" value="Genomic_DNA"/>
</dbReference>
<evidence type="ECO:0000313" key="2">
    <source>
        <dbReference type="EMBL" id="CAL1376593.1"/>
    </source>
</evidence>
<name>A0AAV2DSS8_9ROSI</name>
<keyword evidence="3" id="KW-1185">Reference proteome</keyword>
<proteinExistence type="predicted"/>
<sequence length="126" mass="14214">MKTDGNRSDLKILLLTCTSLKEDSAGPPEPDPDVTYCYRLLYYLCRPIPNAAAYGLIQCRAYVSKEDCQTCAQKVVLEVIDCVPSTKATSEEVVALRWRHCVRNREPPPIVAAFQEVLALFELRCF</sequence>
<protein>
    <submittedName>
        <fullName evidence="2">Uncharacterized protein</fullName>
    </submittedName>
</protein>
<dbReference type="InterPro" id="IPR038408">
    <property type="entry name" value="GNK2_sf"/>
</dbReference>
<evidence type="ECO:0000313" key="1">
    <source>
        <dbReference type="EMBL" id="CAL1376588.1"/>
    </source>
</evidence>
<dbReference type="EMBL" id="OZ034816">
    <property type="protein sequence ID" value="CAL1376593.1"/>
    <property type="molecule type" value="Genomic_DNA"/>
</dbReference>
<evidence type="ECO:0000313" key="3">
    <source>
        <dbReference type="Proteomes" id="UP001497516"/>
    </source>
</evidence>
<dbReference type="AlphaFoldDB" id="A0AAV2DSS8"/>